<dbReference type="SUPFAM" id="SSF57850">
    <property type="entry name" value="RING/U-box"/>
    <property type="match status" value="1"/>
</dbReference>
<evidence type="ECO:0000259" key="21">
    <source>
        <dbReference type="PROSITE" id="PS50089"/>
    </source>
</evidence>
<organism evidence="22">
    <name type="scientific">Psilocybe cubensis</name>
    <name type="common">Psychedelic mushroom</name>
    <name type="synonym">Stropharia cubensis</name>
    <dbReference type="NCBI Taxonomy" id="181762"/>
    <lineage>
        <taxon>Eukaryota</taxon>
        <taxon>Fungi</taxon>
        <taxon>Dikarya</taxon>
        <taxon>Basidiomycota</taxon>
        <taxon>Agaricomycotina</taxon>
        <taxon>Agaricomycetes</taxon>
        <taxon>Agaricomycetidae</taxon>
        <taxon>Agaricales</taxon>
        <taxon>Agaricineae</taxon>
        <taxon>Strophariaceae</taxon>
        <taxon>Psilocybe</taxon>
    </lineage>
</organism>
<feature type="compositionally biased region" description="Low complexity" evidence="20">
    <location>
        <begin position="123"/>
        <end position="140"/>
    </location>
</feature>
<name>A0A8H8CN31_PSICU</name>
<feature type="region of interest" description="Disordered" evidence="20">
    <location>
        <begin position="358"/>
        <end position="398"/>
    </location>
</feature>
<keyword evidence="11" id="KW-0833">Ubl conjugation pathway</keyword>
<dbReference type="GO" id="GO:0006281">
    <property type="term" value="P:DNA repair"/>
    <property type="evidence" value="ECO:0007669"/>
    <property type="project" value="UniProtKB-KW"/>
</dbReference>
<dbReference type="AlphaFoldDB" id="A0A8H8CN31"/>
<keyword evidence="8" id="KW-0479">Metal-binding</keyword>
<feature type="compositionally biased region" description="Basic and acidic residues" evidence="20">
    <location>
        <begin position="105"/>
        <end position="114"/>
    </location>
</feature>
<feature type="region of interest" description="Disordered" evidence="20">
    <location>
        <begin position="105"/>
        <end position="187"/>
    </location>
</feature>
<evidence type="ECO:0000256" key="17">
    <source>
        <dbReference type="ARBA" id="ARBA00074353"/>
    </source>
</evidence>
<evidence type="ECO:0000256" key="5">
    <source>
        <dbReference type="ARBA" id="ARBA00012483"/>
    </source>
</evidence>
<evidence type="ECO:0000256" key="15">
    <source>
        <dbReference type="ARBA" id="ARBA00023242"/>
    </source>
</evidence>
<keyword evidence="13" id="KW-0238">DNA-binding</keyword>
<evidence type="ECO:0000256" key="8">
    <source>
        <dbReference type="ARBA" id="ARBA00022723"/>
    </source>
</evidence>
<accession>A0A8H8CN31</accession>
<evidence type="ECO:0000256" key="16">
    <source>
        <dbReference type="ARBA" id="ARBA00031783"/>
    </source>
</evidence>
<evidence type="ECO:0000256" key="9">
    <source>
        <dbReference type="ARBA" id="ARBA00022763"/>
    </source>
</evidence>
<dbReference type="PANTHER" id="PTHR14134:SF2">
    <property type="entry name" value="E3 UBIQUITIN-PROTEIN LIGASE RAD18"/>
    <property type="match status" value="1"/>
</dbReference>
<feature type="domain" description="RING-type" evidence="21">
    <location>
        <begin position="32"/>
        <end position="70"/>
    </location>
</feature>
<reference evidence="22" key="1">
    <citation type="submission" date="2021-02" db="EMBL/GenBank/DDBJ databases">
        <title>Psilocybe cubensis genome.</title>
        <authorList>
            <person name="Mckernan K.J."/>
            <person name="Crawford S."/>
            <person name="Trippe A."/>
            <person name="Kane L.T."/>
            <person name="Mclaughlin S."/>
        </authorList>
    </citation>
    <scope>NUCLEOTIDE SEQUENCE [LARGE SCALE GENOMIC DNA]</scope>
    <source>
        <strain evidence="22">MGC-MH-2018</strain>
    </source>
</reference>
<keyword evidence="12" id="KW-0862">Zinc</keyword>
<dbReference type="GO" id="GO:0006513">
    <property type="term" value="P:protein monoubiquitination"/>
    <property type="evidence" value="ECO:0007669"/>
    <property type="project" value="InterPro"/>
</dbReference>
<comment type="catalytic activity">
    <reaction evidence="1">
        <text>S-ubiquitinyl-[E2 ubiquitin-conjugating enzyme]-L-cysteine + [acceptor protein]-L-lysine = [E2 ubiquitin-conjugating enzyme]-L-cysteine + N(6)-ubiquitinyl-[acceptor protein]-L-lysine.</text>
        <dbReference type="EC" id="2.3.2.27"/>
    </reaction>
</comment>
<evidence type="ECO:0000313" key="22">
    <source>
        <dbReference type="EMBL" id="KAG5171501.1"/>
    </source>
</evidence>
<dbReference type="Pfam" id="PF13923">
    <property type="entry name" value="zf-C3HC4_2"/>
    <property type="match status" value="1"/>
</dbReference>
<evidence type="ECO:0000256" key="19">
    <source>
        <dbReference type="PROSITE-ProRule" id="PRU00175"/>
    </source>
</evidence>
<evidence type="ECO:0000256" key="7">
    <source>
        <dbReference type="ARBA" id="ARBA00022679"/>
    </source>
</evidence>
<dbReference type="InterPro" id="IPR039577">
    <property type="entry name" value="Rad18"/>
</dbReference>
<keyword evidence="10 19" id="KW-0863">Zinc-finger</keyword>
<comment type="pathway">
    <text evidence="3">Protein modification; protein ubiquitination.</text>
</comment>
<evidence type="ECO:0000256" key="18">
    <source>
        <dbReference type="ARBA" id="ARBA00082369"/>
    </source>
</evidence>
<dbReference type="PROSITE" id="PS50089">
    <property type="entry name" value="ZF_RING_2"/>
    <property type="match status" value="1"/>
</dbReference>
<keyword evidence="15" id="KW-0539">Nucleus</keyword>
<feature type="compositionally biased region" description="Low complexity" evidence="20">
    <location>
        <begin position="373"/>
        <end position="385"/>
    </location>
</feature>
<proteinExistence type="inferred from homology"/>
<evidence type="ECO:0000256" key="2">
    <source>
        <dbReference type="ARBA" id="ARBA00004123"/>
    </source>
</evidence>
<dbReference type="GO" id="GO:0097505">
    <property type="term" value="C:Rad6-Rad18 complex"/>
    <property type="evidence" value="ECO:0007669"/>
    <property type="project" value="TreeGrafter"/>
</dbReference>
<dbReference type="GO" id="GO:0005634">
    <property type="term" value="C:nucleus"/>
    <property type="evidence" value="ECO:0007669"/>
    <property type="project" value="UniProtKB-SubCell"/>
</dbReference>
<dbReference type="InterPro" id="IPR013083">
    <property type="entry name" value="Znf_RING/FYVE/PHD"/>
</dbReference>
<dbReference type="GO" id="GO:0006301">
    <property type="term" value="P:DNA damage tolerance"/>
    <property type="evidence" value="ECO:0007669"/>
    <property type="project" value="InterPro"/>
</dbReference>
<evidence type="ECO:0000256" key="20">
    <source>
        <dbReference type="SAM" id="MobiDB-lite"/>
    </source>
</evidence>
<sequence>MNFLSEDVPDPTDFPPQAIAPGLRTLDGSFRCDICGELYDGPVTIACGHCFCSACIRNCLLNKQECPTCRKSANEVHIRPNPVLEDVISAWKEARPFVLGLTKRETERVGEKEASRKRKRSSENPSSSSSIPGNTPGPSNRDISSPTRTLKAKSPSKVVKKPRTKREGNAEVNVISSSESEEDSKPQALKFAPRAEDLVECPLCTKKIVYRELNGHMDNKCKNDSAAKSWSLLLGGSKNGQQKGKHKKKESNSDDEYPLPLTTYNTLKDRQLKDMLVEQELPITGNRSNWEQRHRQWIVLYNSNLDKSKPNRKTKADLRKDLKRWETENAKKKKTVIADVKAYQKEQKMEFAKLVEAARPKKAGEDASVTIDTSSPLPLPTSSSTAPGDATEITSEDE</sequence>
<comment type="caution">
    <text evidence="22">The sequence shown here is derived from an EMBL/GenBank/DDBJ whole genome shotgun (WGS) entry which is preliminary data.</text>
</comment>
<keyword evidence="14" id="KW-0234">DNA repair</keyword>
<dbReference type="InterPro" id="IPR017907">
    <property type="entry name" value="Znf_RING_CS"/>
</dbReference>
<keyword evidence="9" id="KW-0227">DNA damage</keyword>
<evidence type="ECO:0000256" key="12">
    <source>
        <dbReference type="ARBA" id="ARBA00022833"/>
    </source>
</evidence>
<evidence type="ECO:0000256" key="10">
    <source>
        <dbReference type="ARBA" id="ARBA00022771"/>
    </source>
</evidence>
<evidence type="ECO:0000256" key="3">
    <source>
        <dbReference type="ARBA" id="ARBA00004906"/>
    </source>
</evidence>
<dbReference type="EMBL" id="JAFIQS010000003">
    <property type="protein sequence ID" value="KAG5171501.1"/>
    <property type="molecule type" value="Genomic_DNA"/>
</dbReference>
<evidence type="ECO:0000256" key="6">
    <source>
        <dbReference type="ARBA" id="ARBA00015551"/>
    </source>
</evidence>
<dbReference type="FunFam" id="3.30.40.10:FF:000172">
    <property type="entry name" value="E3 ubiquitin-protein ligase RAD18"/>
    <property type="match status" value="1"/>
</dbReference>
<dbReference type="GO" id="GO:0003697">
    <property type="term" value="F:single-stranded DNA binding"/>
    <property type="evidence" value="ECO:0007669"/>
    <property type="project" value="InterPro"/>
</dbReference>
<dbReference type="InterPro" id="IPR001841">
    <property type="entry name" value="Znf_RING"/>
</dbReference>
<keyword evidence="7" id="KW-0808">Transferase</keyword>
<protein>
    <recommendedName>
        <fullName evidence="6">Postreplication repair E3 ubiquitin-protein ligase RAD18</fullName>
        <ecNumber evidence="5">2.3.2.27</ecNumber>
    </recommendedName>
    <alternativeName>
        <fullName evidence="17">Postreplication repair E3 ubiquitin-protein ligase rad18</fullName>
    </alternativeName>
    <alternativeName>
        <fullName evidence="16 18">RING-type E3 ubiquitin transferase RAD18</fullName>
    </alternativeName>
</protein>
<comment type="subcellular location">
    <subcellularLocation>
        <location evidence="2">Nucleus</location>
    </subcellularLocation>
</comment>
<gene>
    <name evidence="22" type="ORF">JR316_003588</name>
</gene>
<evidence type="ECO:0000256" key="14">
    <source>
        <dbReference type="ARBA" id="ARBA00023204"/>
    </source>
</evidence>
<dbReference type="OrthoDB" id="9049620at2759"/>
<evidence type="ECO:0000256" key="4">
    <source>
        <dbReference type="ARBA" id="ARBA00009506"/>
    </source>
</evidence>
<dbReference type="GO" id="GO:0061630">
    <property type="term" value="F:ubiquitin protein ligase activity"/>
    <property type="evidence" value="ECO:0007669"/>
    <property type="project" value="UniProtKB-EC"/>
</dbReference>
<dbReference type="Gene3D" id="3.30.40.10">
    <property type="entry name" value="Zinc/RING finger domain, C3HC4 (zinc finger)"/>
    <property type="match status" value="1"/>
</dbReference>
<dbReference type="SMART" id="SM00184">
    <property type="entry name" value="RING"/>
    <property type="match status" value="1"/>
</dbReference>
<dbReference type="EC" id="2.3.2.27" evidence="5"/>
<feature type="region of interest" description="Disordered" evidence="20">
    <location>
        <begin position="234"/>
        <end position="260"/>
    </location>
</feature>
<evidence type="ECO:0000256" key="1">
    <source>
        <dbReference type="ARBA" id="ARBA00000900"/>
    </source>
</evidence>
<dbReference type="PROSITE" id="PS00518">
    <property type="entry name" value="ZF_RING_1"/>
    <property type="match status" value="1"/>
</dbReference>
<comment type="similarity">
    <text evidence="4">Belongs to the RAD18 family.</text>
</comment>
<dbReference type="PANTHER" id="PTHR14134">
    <property type="entry name" value="E3 UBIQUITIN-PROTEIN LIGASE RAD18"/>
    <property type="match status" value="1"/>
</dbReference>
<evidence type="ECO:0000256" key="11">
    <source>
        <dbReference type="ARBA" id="ARBA00022786"/>
    </source>
</evidence>
<dbReference type="GO" id="GO:0008270">
    <property type="term" value="F:zinc ion binding"/>
    <property type="evidence" value="ECO:0007669"/>
    <property type="project" value="UniProtKB-KW"/>
</dbReference>
<evidence type="ECO:0000256" key="13">
    <source>
        <dbReference type="ARBA" id="ARBA00023125"/>
    </source>
</evidence>